<dbReference type="GO" id="GO:0016757">
    <property type="term" value="F:glycosyltransferase activity"/>
    <property type="evidence" value="ECO:0007669"/>
    <property type="project" value="UniProtKB-KW"/>
</dbReference>
<dbReference type="InterPro" id="IPR052427">
    <property type="entry name" value="Glycosyltrans_GT2/GT47"/>
</dbReference>
<name>X1J6Q9_9ZZZZ</name>
<evidence type="ECO:0000256" key="6">
    <source>
        <dbReference type="ARBA" id="ARBA00023136"/>
    </source>
</evidence>
<dbReference type="InterPro" id="IPR029044">
    <property type="entry name" value="Nucleotide-diphossugar_trans"/>
</dbReference>
<dbReference type="PANTHER" id="PTHR47844">
    <property type="entry name" value="SYNTHASE CPS1, PUTATIVE (AFU_ORTHOLOGUE AFUA_7G02500)-RELATED"/>
    <property type="match status" value="1"/>
</dbReference>
<keyword evidence="3" id="KW-0808">Transferase</keyword>
<dbReference type="PANTHER" id="PTHR47844:SF1">
    <property type="entry name" value="EXOSTOSIN-LIKE 2"/>
    <property type="match status" value="1"/>
</dbReference>
<evidence type="ECO:0000256" key="3">
    <source>
        <dbReference type="ARBA" id="ARBA00022679"/>
    </source>
</evidence>
<comment type="subcellular location">
    <subcellularLocation>
        <location evidence="1">Membrane</location>
    </subcellularLocation>
</comment>
<accession>X1J6Q9</accession>
<dbReference type="Gene3D" id="3.90.550.10">
    <property type="entry name" value="Spore Coat Polysaccharide Biosynthesis Protein SpsA, Chain A"/>
    <property type="match status" value="1"/>
</dbReference>
<evidence type="ECO:0000259" key="8">
    <source>
        <dbReference type="Pfam" id="PF00535"/>
    </source>
</evidence>
<organism evidence="9">
    <name type="scientific">marine sediment metagenome</name>
    <dbReference type="NCBI Taxonomy" id="412755"/>
    <lineage>
        <taxon>unclassified sequences</taxon>
        <taxon>metagenomes</taxon>
        <taxon>ecological metagenomes</taxon>
    </lineage>
</organism>
<comment type="caution">
    <text evidence="9">The sequence shown here is derived from an EMBL/GenBank/DDBJ whole genome shotgun (WGS) entry which is preliminary data.</text>
</comment>
<sequence length="120" mass="13459">MVTPVYNEDPEVFRQALESWQANNPQEITAVIDYTDTRCIQEFRKFAKQYLEVKLIITKTPGKRAALAKGIKAAKGEILALVDSDTIWEKSLLKEALPPFSDPKVGGVATRQNILEPKTI</sequence>
<dbReference type="InterPro" id="IPR001173">
    <property type="entry name" value="Glyco_trans_2-like"/>
</dbReference>
<dbReference type="AlphaFoldDB" id="X1J6Q9"/>
<feature type="domain" description="Glycosyltransferase 2-like" evidence="8">
    <location>
        <begin position="2"/>
        <end position="109"/>
    </location>
</feature>
<dbReference type="SUPFAM" id="SSF53448">
    <property type="entry name" value="Nucleotide-diphospho-sugar transferases"/>
    <property type="match status" value="1"/>
</dbReference>
<dbReference type="EMBL" id="BARU01044337">
    <property type="protein sequence ID" value="GAH77215.1"/>
    <property type="molecule type" value="Genomic_DNA"/>
</dbReference>
<keyword evidence="2" id="KW-0328">Glycosyltransferase</keyword>
<evidence type="ECO:0000256" key="4">
    <source>
        <dbReference type="ARBA" id="ARBA00022692"/>
    </source>
</evidence>
<proteinExistence type="predicted"/>
<evidence type="ECO:0000256" key="7">
    <source>
        <dbReference type="ARBA" id="ARBA00023180"/>
    </source>
</evidence>
<dbReference type="GO" id="GO:0016020">
    <property type="term" value="C:membrane"/>
    <property type="evidence" value="ECO:0007669"/>
    <property type="project" value="UniProtKB-SubCell"/>
</dbReference>
<evidence type="ECO:0000256" key="5">
    <source>
        <dbReference type="ARBA" id="ARBA00022989"/>
    </source>
</evidence>
<gene>
    <name evidence="9" type="ORF">S03H2_67654</name>
</gene>
<protein>
    <recommendedName>
        <fullName evidence="8">Glycosyltransferase 2-like domain-containing protein</fullName>
    </recommendedName>
</protein>
<dbReference type="Pfam" id="PF00535">
    <property type="entry name" value="Glycos_transf_2"/>
    <property type="match status" value="1"/>
</dbReference>
<keyword evidence="5" id="KW-1133">Transmembrane helix</keyword>
<evidence type="ECO:0000313" key="9">
    <source>
        <dbReference type="EMBL" id="GAH77215.1"/>
    </source>
</evidence>
<evidence type="ECO:0000256" key="1">
    <source>
        <dbReference type="ARBA" id="ARBA00004370"/>
    </source>
</evidence>
<feature type="non-terminal residue" evidence="9">
    <location>
        <position position="120"/>
    </location>
</feature>
<reference evidence="9" key="1">
    <citation type="journal article" date="2014" name="Front. Microbiol.">
        <title>High frequency of phylogenetically diverse reductive dehalogenase-homologous genes in deep subseafloor sedimentary metagenomes.</title>
        <authorList>
            <person name="Kawai M."/>
            <person name="Futagami T."/>
            <person name="Toyoda A."/>
            <person name="Takaki Y."/>
            <person name="Nishi S."/>
            <person name="Hori S."/>
            <person name="Arai W."/>
            <person name="Tsubouchi T."/>
            <person name="Morono Y."/>
            <person name="Uchiyama I."/>
            <person name="Ito T."/>
            <person name="Fujiyama A."/>
            <person name="Inagaki F."/>
            <person name="Takami H."/>
        </authorList>
    </citation>
    <scope>NUCLEOTIDE SEQUENCE</scope>
    <source>
        <strain evidence="9">Expedition CK06-06</strain>
    </source>
</reference>
<evidence type="ECO:0000256" key="2">
    <source>
        <dbReference type="ARBA" id="ARBA00022676"/>
    </source>
</evidence>
<keyword evidence="7" id="KW-0325">Glycoprotein</keyword>
<keyword evidence="6" id="KW-0472">Membrane</keyword>
<keyword evidence="4" id="KW-0812">Transmembrane</keyword>